<dbReference type="RefSeq" id="WP_345020844.1">
    <property type="nucleotide sequence ID" value="NZ_BAABDO010000029.1"/>
</dbReference>
<name>A0ABP7YPJ9_9ACTN</name>
<keyword evidence="9" id="KW-1185">Reference proteome</keyword>
<evidence type="ECO:0000313" key="9">
    <source>
        <dbReference type="Proteomes" id="UP001500266"/>
    </source>
</evidence>
<sequence length="405" mass="42453">MVKPVELRAGDPRAVGPYRLLALLGEGGQGAVYLGQDAAGTRVAVKMLHARLAGDDRARHLFLRESDIARRVEPYCTARVLAAGVEDDRPYIVSEYVEGESLSDLVRRAGPRDHGSLERLAIGTAAALNGIHRAGIVHRDFKPSNVLLATDGPRVIDFGIARAAASTTTLSSGIVGTPAYMSPEQVAGREVGPPSDVFSWAVTLTFAATGAPVFGSDAIPAVLNRILNADPDLSAIPPHRRDLLAACLDKAPERRPTMAQVLAELLGEAQAPRPHVPPPASDRPPAATGGPPTPPFGTAPQGAHPPTPPFGTPPQTAQPPATPVPATARLADRTNTVPPGSPRPLPMGVFLAGTLLQVLIGVIVAVYAVNASYYDSLLNVEGILLAASVIALVSLRRRTHRNRNG</sequence>
<dbReference type="PANTHER" id="PTHR43289">
    <property type="entry name" value="MITOGEN-ACTIVATED PROTEIN KINASE KINASE KINASE 20-RELATED"/>
    <property type="match status" value="1"/>
</dbReference>
<dbReference type="InterPro" id="IPR000719">
    <property type="entry name" value="Prot_kinase_dom"/>
</dbReference>
<dbReference type="EMBL" id="BAABDO010000029">
    <property type="protein sequence ID" value="GAA4139295.1"/>
    <property type="molecule type" value="Genomic_DNA"/>
</dbReference>
<organism evidence="8 9">
    <name type="scientific">Actinomadura keratinilytica</name>
    <dbReference type="NCBI Taxonomy" id="547461"/>
    <lineage>
        <taxon>Bacteria</taxon>
        <taxon>Bacillati</taxon>
        <taxon>Actinomycetota</taxon>
        <taxon>Actinomycetes</taxon>
        <taxon>Streptosporangiales</taxon>
        <taxon>Thermomonosporaceae</taxon>
        <taxon>Actinomadura</taxon>
    </lineage>
</organism>
<feature type="transmembrane region" description="Helical" evidence="6">
    <location>
        <begin position="349"/>
        <end position="370"/>
    </location>
</feature>
<gene>
    <name evidence="8" type="ORF">GCM10022416_25440</name>
</gene>
<evidence type="ECO:0000256" key="3">
    <source>
        <dbReference type="ARBA" id="ARBA00022777"/>
    </source>
</evidence>
<keyword evidence="3" id="KW-0418">Kinase</keyword>
<evidence type="ECO:0000313" key="8">
    <source>
        <dbReference type="EMBL" id="GAA4139295.1"/>
    </source>
</evidence>
<dbReference type="Proteomes" id="UP001500266">
    <property type="component" value="Unassembled WGS sequence"/>
</dbReference>
<dbReference type="InterPro" id="IPR011009">
    <property type="entry name" value="Kinase-like_dom_sf"/>
</dbReference>
<keyword evidence="4" id="KW-0067">ATP-binding</keyword>
<evidence type="ECO:0000256" key="2">
    <source>
        <dbReference type="ARBA" id="ARBA00022741"/>
    </source>
</evidence>
<evidence type="ECO:0000256" key="1">
    <source>
        <dbReference type="ARBA" id="ARBA00022679"/>
    </source>
</evidence>
<feature type="region of interest" description="Disordered" evidence="5">
    <location>
        <begin position="271"/>
        <end position="325"/>
    </location>
</feature>
<evidence type="ECO:0000256" key="5">
    <source>
        <dbReference type="SAM" id="MobiDB-lite"/>
    </source>
</evidence>
<dbReference type="PANTHER" id="PTHR43289:SF34">
    <property type="entry name" value="SERINE_THREONINE-PROTEIN KINASE YBDM-RELATED"/>
    <property type="match status" value="1"/>
</dbReference>
<dbReference type="SUPFAM" id="SSF56112">
    <property type="entry name" value="Protein kinase-like (PK-like)"/>
    <property type="match status" value="1"/>
</dbReference>
<keyword evidence="6" id="KW-0472">Membrane</keyword>
<keyword evidence="6" id="KW-0812">Transmembrane</keyword>
<protein>
    <recommendedName>
        <fullName evidence="7">Protein kinase domain-containing protein</fullName>
    </recommendedName>
</protein>
<dbReference type="Pfam" id="PF00069">
    <property type="entry name" value="Pkinase"/>
    <property type="match status" value="1"/>
</dbReference>
<keyword evidence="1" id="KW-0808">Transferase</keyword>
<evidence type="ECO:0000256" key="6">
    <source>
        <dbReference type="SAM" id="Phobius"/>
    </source>
</evidence>
<evidence type="ECO:0000256" key="4">
    <source>
        <dbReference type="ARBA" id="ARBA00022840"/>
    </source>
</evidence>
<proteinExistence type="predicted"/>
<dbReference type="PROSITE" id="PS50011">
    <property type="entry name" value="PROTEIN_KINASE_DOM"/>
    <property type="match status" value="1"/>
</dbReference>
<dbReference type="CDD" id="cd14014">
    <property type="entry name" value="STKc_PknB_like"/>
    <property type="match status" value="1"/>
</dbReference>
<keyword evidence="6" id="KW-1133">Transmembrane helix</keyword>
<reference evidence="9" key="1">
    <citation type="journal article" date="2019" name="Int. J. Syst. Evol. Microbiol.">
        <title>The Global Catalogue of Microorganisms (GCM) 10K type strain sequencing project: providing services to taxonomists for standard genome sequencing and annotation.</title>
        <authorList>
            <consortium name="The Broad Institute Genomics Platform"/>
            <consortium name="The Broad Institute Genome Sequencing Center for Infectious Disease"/>
            <person name="Wu L."/>
            <person name="Ma J."/>
        </authorList>
    </citation>
    <scope>NUCLEOTIDE SEQUENCE [LARGE SCALE GENOMIC DNA]</scope>
    <source>
        <strain evidence="9">JCM 17316</strain>
    </source>
</reference>
<feature type="domain" description="Protein kinase" evidence="7">
    <location>
        <begin position="18"/>
        <end position="276"/>
    </location>
</feature>
<keyword evidence="2" id="KW-0547">Nucleotide-binding</keyword>
<dbReference type="Gene3D" id="3.30.200.20">
    <property type="entry name" value="Phosphorylase Kinase, domain 1"/>
    <property type="match status" value="1"/>
</dbReference>
<dbReference type="Gene3D" id="1.10.510.10">
    <property type="entry name" value="Transferase(Phosphotransferase) domain 1"/>
    <property type="match status" value="1"/>
</dbReference>
<dbReference type="PROSITE" id="PS00108">
    <property type="entry name" value="PROTEIN_KINASE_ST"/>
    <property type="match status" value="1"/>
</dbReference>
<feature type="compositionally biased region" description="Pro residues" evidence="5">
    <location>
        <begin position="291"/>
        <end position="323"/>
    </location>
</feature>
<accession>A0ABP7YPJ9</accession>
<feature type="transmembrane region" description="Helical" evidence="6">
    <location>
        <begin position="376"/>
        <end position="395"/>
    </location>
</feature>
<dbReference type="InterPro" id="IPR008271">
    <property type="entry name" value="Ser/Thr_kinase_AS"/>
</dbReference>
<comment type="caution">
    <text evidence="8">The sequence shown here is derived from an EMBL/GenBank/DDBJ whole genome shotgun (WGS) entry which is preliminary data.</text>
</comment>
<evidence type="ECO:0000259" key="7">
    <source>
        <dbReference type="PROSITE" id="PS50011"/>
    </source>
</evidence>